<feature type="domain" description="PAC" evidence="3">
    <location>
        <begin position="317"/>
        <end position="368"/>
    </location>
</feature>
<feature type="transmembrane region" description="Helical" evidence="1">
    <location>
        <begin position="75"/>
        <end position="94"/>
    </location>
</feature>
<dbReference type="SMART" id="SM00091">
    <property type="entry name" value="PAS"/>
    <property type="match status" value="1"/>
</dbReference>
<feature type="transmembrane region" description="Helical" evidence="1">
    <location>
        <begin position="106"/>
        <end position="130"/>
    </location>
</feature>
<gene>
    <name evidence="6" type="ORF">FZD47_04915</name>
</gene>
<evidence type="ECO:0000259" key="4">
    <source>
        <dbReference type="PROSITE" id="PS50883"/>
    </source>
</evidence>
<dbReference type="RefSeq" id="WP_148949234.1">
    <property type="nucleotide sequence ID" value="NZ_VTES01000002.1"/>
</dbReference>
<feature type="transmembrane region" description="Helical" evidence="1">
    <location>
        <begin position="48"/>
        <end position="69"/>
    </location>
</feature>
<feature type="transmembrane region" description="Helical" evidence="1">
    <location>
        <begin position="180"/>
        <end position="204"/>
    </location>
</feature>
<evidence type="ECO:0000313" key="6">
    <source>
        <dbReference type="EMBL" id="TYS64716.1"/>
    </source>
</evidence>
<dbReference type="CDD" id="cd01948">
    <property type="entry name" value="EAL"/>
    <property type="match status" value="1"/>
</dbReference>
<dbReference type="InterPro" id="IPR000700">
    <property type="entry name" value="PAS-assoc_C"/>
</dbReference>
<name>A0A5D4SSE9_9BACI</name>
<dbReference type="PROSITE" id="PS50113">
    <property type="entry name" value="PAC"/>
    <property type="match status" value="1"/>
</dbReference>
<dbReference type="InterPro" id="IPR035965">
    <property type="entry name" value="PAS-like_dom_sf"/>
</dbReference>
<dbReference type="PANTHER" id="PTHR44757">
    <property type="entry name" value="DIGUANYLATE CYCLASE DGCP"/>
    <property type="match status" value="1"/>
</dbReference>
<dbReference type="InterPro" id="IPR035919">
    <property type="entry name" value="EAL_sf"/>
</dbReference>
<dbReference type="EMBL" id="VTES01000002">
    <property type="protein sequence ID" value="TYS64716.1"/>
    <property type="molecule type" value="Genomic_DNA"/>
</dbReference>
<dbReference type="NCBIfam" id="TIGR00229">
    <property type="entry name" value="sensory_box"/>
    <property type="match status" value="1"/>
</dbReference>
<dbReference type="Pfam" id="PF13426">
    <property type="entry name" value="PAS_9"/>
    <property type="match status" value="1"/>
</dbReference>
<dbReference type="AlphaFoldDB" id="A0A5D4SSE9"/>
<feature type="domain" description="GGDEF" evidence="5">
    <location>
        <begin position="396"/>
        <end position="526"/>
    </location>
</feature>
<dbReference type="SMART" id="SM00267">
    <property type="entry name" value="GGDEF"/>
    <property type="match status" value="1"/>
</dbReference>
<dbReference type="CDD" id="cd01949">
    <property type="entry name" value="GGDEF"/>
    <property type="match status" value="1"/>
</dbReference>
<dbReference type="InterPro" id="IPR000160">
    <property type="entry name" value="GGDEF_dom"/>
</dbReference>
<sequence length="793" mass="89073">MVSLNNLQYFYALLGIIFSIINCSLLLRSVRKSSHSKGNTSDHLLRDASIIGITFFLTNLFVVLALNAKVDAVDFFFYFLYFLFSCIGGSFLAIKMGIKKQLGTGLYLLAGFMITSIILLADYSAVFILFHHDLHLNLPLVLMTGLITLGISFSSLRFLLQLSKEPENSSSRRWELIGSLAAGLALSGIPYLTAISAVGIQSGYFNELFLFPYAVEILAMTTLAIVPDLFGEYRNTVNETRLEKSEQHFSSLFDSNPDSVFSINLEGRFISVNKMAEKLTGYTEAELLQMTFIPLIFEKDISRTLDYFLQAKEGIPSEFEVTMQRKDGISAIVRIIAVPIVLQKEVIGVYGIAKDITEIIQSQERIRHLVNHDELTDHYNSRKFIYEADKVIAEGSPVSILSIEIGRIRSIREVFGIKEGDGLLREASSRLKNAFGESALFGRLNGDEFALLIRENLDLEKAAGLIERAFAEPFTVDDHEIFLECSIGAAIFPDHGKEASELLRNAENAKRTVSKNDHAFFALYERKQNQHSLEKIVIENELKKAIESDELMLYYQPKYNILKECLTGFEALVRWKHPQKGILPPGVFIPVAEQSGLIAALELWVLREACFQLKRWHSTELMGLPVSINLSQKSFSNPGLVKSITRCTEQAGIDPSLLEIEITESLAMFNEKETIEKLQFLKKYGMKISLDDFGTGYSSLSYIDKLPIDTIKIDKSFIDRLGDNGNGHSMVSAIISMSSFLKLHLIAEGVETKEQADMLSRMDCHEIQGYYFSPPKPAAEIEREFGGKKARII</sequence>
<dbReference type="Pfam" id="PF00990">
    <property type="entry name" value="GGDEF"/>
    <property type="match status" value="1"/>
</dbReference>
<dbReference type="Gene3D" id="3.20.20.450">
    <property type="entry name" value="EAL domain"/>
    <property type="match status" value="1"/>
</dbReference>
<keyword evidence="1" id="KW-0472">Membrane</keyword>
<dbReference type="InterPro" id="IPR001633">
    <property type="entry name" value="EAL_dom"/>
</dbReference>
<dbReference type="InterPro" id="IPR052155">
    <property type="entry name" value="Biofilm_reg_signaling"/>
</dbReference>
<dbReference type="SMART" id="SM00052">
    <property type="entry name" value="EAL"/>
    <property type="match status" value="1"/>
</dbReference>
<dbReference type="SUPFAM" id="SSF55073">
    <property type="entry name" value="Nucleotide cyclase"/>
    <property type="match status" value="1"/>
</dbReference>
<feature type="domain" description="EAL" evidence="4">
    <location>
        <begin position="535"/>
        <end position="789"/>
    </location>
</feature>
<organism evidence="6 7">
    <name type="scientific">Bacillus infantis</name>
    <dbReference type="NCBI Taxonomy" id="324767"/>
    <lineage>
        <taxon>Bacteria</taxon>
        <taxon>Bacillati</taxon>
        <taxon>Bacillota</taxon>
        <taxon>Bacilli</taxon>
        <taxon>Bacillales</taxon>
        <taxon>Bacillaceae</taxon>
        <taxon>Bacillus</taxon>
    </lineage>
</organism>
<feature type="transmembrane region" description="Helical" evidence="1">
    <location>
        <begin position="6"/>
        <end position="27"/>
    </location>
</feature>
<dbReference type="SUPFAM" id="SSF141868">
    <property type="entry name" value="EAL domain-like"/>
    <property type="match status" value="1"/>
</dbReference>
<dbReference type="Proteomes" id="UP000323732">
    <property type="component" value="Unassembled WGS sequence"/>
</dbReference>
<dbReference type="PROSITE" id="PS50883">
    <property type="entry name" value="EAL"/>
    <property type="match status" value="1"/>
</dbReference>
<evidence type="ECO:0000259" key="3">
    <source>
        <dbReference type="PROSITE" id="PS50113"/>
    </source>
</evidence>
<comment type="caution">
    <text evidence="6">The sequence shown here is derived from an EMBL/GenBank/DDBJ whole genome shotgun (WGS) entry which is preliminary data.</text>
</comment>
<dbReference type="InterPro" id="IPR029787">
    <property type="entry name" value="Nucleotide_cyclase"/>
</dbReference>
<dbReference type="Gene3D" id="3.30.70.270">
    <property type="match status" value="1"/>
</dbReference>
<feature type="transmembrane region" description="Helical" evidence="1">
    <location>
        <begin position="136"/>
        <end position="160"/>
    </location>
</feature>
<feature type="domain" description="PAS" evidence="2">
    <location>
        <begin position="245"/>
        <end position="293"/>
    </location>
</feature>
<dbReference type="SUPFAM" id="SSF55785">
    <property type="entry name" value="PYP-like sensor domain (PAS domain)"/>
    <property type="match status" value="1"/>
</dbReference>
<dbReference type="Gene3D" id="3.30.450.20">
    <property type="entry name" value="PAS domain"/>
    <property type="match status" value="1"/>
</dbReference>
<dbReference type="InterPro" id="IPR043128">
    <property type="entry name" value="Rev_trsase/Diguanyl_cyclase"/>
</dbReference>
<dbReference type="InterPro" id="IPR000014">
    <property type="entry name" value="PAS"/>
</dbReference>
<keyword evidence="1" id="KW-1133">Transmembrane helix</keyword>
<evidence type="ECO:0000313" key="7">
    <source>
        <dbReference type="Proteomes" id="UP000323732"/>
    </source>
</evidence>
<protein>
    <submittedName>
        <fullName evidence="6">EAL domain-containing protein</fullName>
    </submittedName>
</protein>
<dbReference type="NCBIfam" id="TIGR00254">
    <property type="entry name" value="GGDEF"/>
    <property type="match status" value="1"/>
</dbReference>
<dbReference type="PROSITE" id="PS50887">
    <property type="entry name" value="GGDEF"/>
    <property type="match status" value="1"/>
</dbReference>
<accession>A0A5D4SSE9</accession>
<dbReference type="CDD" id="cd00130">
    <property type="entry name" value="PAS"/>
    <property type="match status" value="1"/>
</dbReference>
<reference evidence="6 7" key="1">
    <citation type="submission" date="2019-08" db="EMBL/GenBank/DDBJ databases">
        <title>Bacillus genomes from the desert of Cuatro Cienegas, Coahuila.</title>
        <authorList>
            <person name="Olmedo-Alvarez G."/>
        </authorList>
    </citation>
    <scope>NUCLEOTIDE SEQUENCE [LARGE SCALE GENOMIC DNA]</scope>
    <source>
        <strain evidence="6 7">CH37_1T</strain>
    </source>
</reference>
<evidence type="ECO:0000259" key="5">
    <source>
        <dbReference type="PROSITE" id="PS50887"/>
    </source>
</evidence>
<proteinExistence type="predicted"/>
<evidence type="ECO:0000259" key="2">
    <source>
        <dbReference type="PROSITE" id="PS50112"/>
    </source>
</evidence>
<dbReference type="PROSITE" id="PS50112">
    <property type="entry name" value="PAS"/>
    <property type="match status" value="1"/>
</dbReference>
<evidence type="ECO:0000256" key="1">
    <source>
        <dbReference type="SAM" id="Phobius"/>
    </source>
</evidence>
<keyword evidence="1" id="KW-0812">Transmembrane</keyword>
<dbReference type="Pfam" id="PF00563">
    <property type="entry name" value="EAL"/>
    <property type="match status" value="1"/>
</dbReference>
<dbReference type="PANTHER" id="PTHR44757:SF2">
    <property type="entry name" value="BIOFILM ARCHITECTURE MAINTENANCE PROTEIN MBAA"/>
    <property type="match status" value="1"/>
</dbReference>
<dbReference type="FunFam" id="3.20.20.450:FF:000001">
    <property type="entry name" value="Cyclic di-GMP phosphodiesterase yahA"/>
    <property type="match status" value="1"/>
</dbReference>